<accession>A0A830E8B8</accession>
<keyword evidence="2" id="KW-1185">Reference proteome</keyword>
<gene>
    <name evidence="1" type="ORF">GCM10008995_09070</name>
</gene>
<reference evidence="1" key="2">
    <citation type="submission" date="2020-09" db="EMBL/GenBank/DDBJ databases">
        <authorList>
            <person name="Sun Q."/>
            <person name="Ohkuma M."/>
        </authorList>
    </citation>
    <scope>NUCLEOTIDE SEQUENCE</scope>
    <source>
        <strain evidence="1">JCM 14359</strain>
    </source>
</reference>
<proteinExistence type="predicted"/>
<dbReference type="AlphaFoldDB" id="A0A830E8B8"/>
<comment type="caution">
    <text evidence="1">The sequence shown here is derived from an EMBL/GenBank/DDBJ whole genome shotgun (WGS) entry which is preliminary data.</text>
</comment>
<protein>
    <submittedName>
        <fullName evidence="1">Uncharacterized protein</fullName>
    </submittedName>
</protein>
<sequence length="85" mass="9093">MRIRLARRSSTGRSNADRAELLTDALLTGVAGTIGWIDDRFDRGSGSVRIDSGEADATRYVTVASLRRALPDTAAEANGVLRSSE</sequence>
<organism evidence="1 2">
    <name type="scientific">Halobellus salinus</name>
    <dbReference type="NCBI Taxonomy" id="931585"/>
    <lineage>
        <taxon>Archaea</taxon>
        <taxon>Methanobacteriati</taxon>
        <taxon>Methanobacteriota</taxon>
        <taxon>Stenosarchaea group</taxon>
        <taxon>Halobacteria</taxon>
        <taxon>Halobacteriales</taxon>
        <taxon>Haloferacaceae</taxon>
        <taxon>Halobellus</taxon>
    </lineage>
</organism>
<dbReference type="EMBL" id="BMOC01000004">
    <property type="protein sequence ID" value="GGJ01416.1"/>
    <property type="molecule type" value="Genomic_DNA"/>
</dbReference>
<dbReference type="RefSeq" id="WP_188786211.1">
    <property type="nucleotide sequence ID" value="NZ_BMOC01000004.1"/>
</dbReference>
<evidence type="ECO:0000313" key="1">
    <source>
        <dbReference type="EMBL" id="GGJ01416.1"/>
    </source>
</evidence>
<reference evidence="1" key="1">
    <citation type="journal article" date="2014" name="Int. J. Syst. Evol. Microbiol.">
        <title>Complete genome sequence of Corynebacterium casei LMG S-19264T (=DSM 44701T), isolated from a smear-ripened cheese.</title>
        <authorList>
            <consortium name="US DOE Joint Genome Institute (JGI-PGF)"/>
            <person name="Walter F."/>
            <person name="Albersmeier A."/>
            <person name="Kalinowski J."/>
            <person name="Ruckert C."/>
        </authorList>
    </citation>
    <scope>NUCLEOTIDE SEQUENCE</scope>
    <source>
        <strain evidence="1">JCM 14359</strain>
    </source>
</reference>
<evidence type="ECO:0000313" key="2">
    <source>
        <dbReference type="Proteomes" id="UP000653099"/>
    </source>
</evidence>
<name>A0A830E8B8_9EURY</name>
<dbReference type="Proteomes" id="UP000653099">
    <property type="component" value="Unassembled WGS sequence"/>
</dbReference>